<sequence>MKLSGFADEISSNLAEQIAVLQSEGISYLEFRSVWDKNVLKMNDDELQMVLSELENHQIRVSAIGSPIGKISIVDDFEPHLLELDRAISVAKRIDTKYIRIFSFIIPEGEDPRKYREEVLHRMKAMVERAEKADVVLLLENEHGMYGDVPERCSDVLTACDSPSLRLTFDPGNFVQCGVKPVSEAYHVLKPYIEYVHIKDVLNGKEIPAGEGEGELLELIELLQTTGYNGFLSLEPHLAYCGRYPDRTPEELFVAASRACKKLLSETGAQWA</sequence>
<dbReference type="PANTHER" id="PTHR12110">
    <property type="entry name" value="HYDROXYPYRUVATE ISOMERASE"/>
    <property type="match status" value="1"/>
</dbReference>
<name>A0A1T2X5C6_9BACL</name>
<dbReference type="PANTHER" id="PTHR12110:SF53">
    <property type="entry name" value="BLR5974 PROTEIN"/>
    <property type="match status" value="1"/>
</dbReference>
<accession>A0A1T2X5C6</accession>
<dbReference type="InterPro" id="IPR013022">
    <property type="entry name" value="Xyl_isomerase-like_TIM-brl"/>
</dbReference>
<keyword evidence="3" id="KW-1185">Reference proteome</keyword>
<dbReference type="Pfam" id="PF01261">
    <property type="entry name" value="AP_endonuc_2"/>
    <property type="match status" value="1"/>
</dbReference>
<organism evidence="2 3">
    <name type="scientific">Paenibacillus selenitireducens</name>
    <dbReference type="NCBI Taxonomy" id="1324314"/>
    <lineage>
        <taxon>Bacteria</taxon>
        <taxon>Bacillati</taxon>
        <taxon>Bacillota</taxon>
        <taxon>Bacilli</taxon>
        <taxon>Bacillales</taxon>
        <taxon>Paenibacillaceae</taxon>
        <taxon>Paenibacillus</taxon>
    </lineage>
</organism>
<dbReference type="InterPro" id="IPR036237">
    <property type="entry name" value="Xyl_isomerase-like_sf"/>
</dbReference>
<dbReference type="AlphaFoldDB" id="A0A1T2X5C6"/>
<gene>
    <name evidence="2" type="ORF">BVG16_23835</name>
</gene>
<protein>
    <submittedName>
        <fullName evidence="2">Xylose isomerase</fullName>
    </submittedName>
</protein>
<evidence type="ECO:0000259" key="1">
    <source>
        <dbReference type="Pfam" id="PF01261"/>
    </source>
</evidence>
<proteinExistence type="predicted"/>
<dbReference type="RefSeq" id="WP_233147156.1">
    <property type="nucleotide sequence ID" value="NZ_MSZX01000010.1"/>
</dbReference>
<keyword evidence="2" id="KW-0413">Isomerase</keyword>
<evidence type="ECO:0000313" key="3">
    <source>
        <dbReference type="Proteomes" id="UP000190188"/>
    </source>
</evidence>
<comment type="caution">
    <text evidence="2">The sequence shown here is derived from an EMBL/GenBank/DDBJ whole genome shotgun (WGS) entry which is preliminary data.</text>
</comment>
<dbReference type="SUPFAM" id="SSF51658">
    <property type="entry name" value="Xylose isomerase-like"/>
    <property type="match status" value="1"/>
</dbReference>
<dbReference type="GO" id="GO:0016853">
    <property type="term" value="F:isomerase activity"/>
    <property type="evidence" value="ECO:0007669"/>
    <property type="project" value="UniProtKB-KW"/>
</dbReference>
<dbReference type="Proteomes" id="UP000190188">
    <property type="component" value="Unassembled WGS sequence"/>
</dbReference>
<reference evidence="2 3" key="1">
    <citation type="submission" date="2017-01" db="EMBL/GenBank/DDBJ databases">
        <title>Genome analysis of Paenibacillus selenitrireducens ES3-24.</title>
        <authorList>
            <person name="Xu D."/>
            <person name="Yao R."/>
            <person name="Zheng S."/>
        </authorList>
    </citation>
    <scope>NUCLEOTIDE SEQUENCE [LARGE SCALE GENOMIC DNA]</scope>
    <source>
        <strain evidence="2 3">ES3-24</strain>
    </source>
</reference>
<dbReference type="EMBL" id="MSZX01000010">
    <property type="protein sequence ID" value="OPA74783.1"/>
    <property type="molecule type" value="Genomic_DNA"/>
</dbReference>
<evidence type="ECO:0000313" key="2">
    <source>
        <dbReference type="EMBL" id="OPA74783.1"/>
    </source>
</evidence>
<feature type="domain" description="Xylose isomerase-like TIM barrel" evidence="1">
    <location>
        <begin position="20"/>
        <end position="239"/>
    </location>
</feature>
<dbReference type="STRING" id="1324314.BVG16_23835"/>
<dbReference type="InterPro" id="IPR050312">
    <property type="entry name" value="IolE/XylAMocC-like"/>
</dbReference>
<dbReference type="Gene3D" id="3.20.20.150">
    <property type="entry name" value="Divalent-metal-dependent TIM barrel enzymes"/>
    <property type="match status" value="1"/>
</dbReference>